<name>A0A2U1D346_9LACO</name>
<evidence type="ECO:0000313" key="2">
    <source>
        <dbReference type="EMBL" id="PVY82093.1"/>
    </source>
</evidence>
<evidence type="ECO:0000313" key="3">
    <source>
        <dbReference type="Proteomes" id="UP000245433"/>
    </source>
</evidence>
<proteinExistence type="predicted"/>
<accession>A0A2U1D346</accession>
<dbReference type="InterPro" id="IPR010024">
    <property type="entry name" value="CHP16711"/>
</dbReference>
<dbReference type="Gene3D" id="2.30.30.290">
    <property type="entry name" value="YopX-like domains"/>
    <property type="match status" value="1"/>
</dbReference>
<feature type="domain" description="YopX protein" evidence="1">
    <location>
        <begin position="5"/>
        <end position="133"/>
    </location>
</feature>
<dbReference type="Proteomes" id="UP000245433">
    <property type="component" value="Unassembled WGS sequence"/>
</dbReference>
<dbReference type="AlphaFoldDB" id="A0A2U1D346"/>
<dbReference type="Pfam" id="PF09643">
    <property type="entry name" value="YopX"/>
    <property type="match status" value="1"/>
</dbReference>
<dbReference type="RefSeq" id="WP_116585396.1">
    <property type="nucleotide sequence ID" value="NZ_QEKT01000017.1"/>
</dbReference>
<dbReference type="InterPro" id="IPR023385">
    <property type="entry name" value="YopX-like_C"/>
</dbReference>
<evidence type="ECO:0000259" key="1">
    <source>
        <dbReference type="Pfam" id="PF09643"/>
    </source>
</evidence>
<gene>
    <name evidence="2" type="ORF">C7384_1172</name>
</gene>
<dbReference type="InterPro" id="IPR019096">
    <property type="entry name" value="YopX_protein"/>
</dbReference>
<dbReference type="EMBL" id="QEKT01000017">
    <property type="protein sequence ID" value="PVY82093.1"/>
    <property type="molecule type" value="Genomic_DNA"/>
</dbReference>
<dbReference type="SUPFAM" id="SSF159006">
    <property type="entry name" value="YopX-like"/>
    <property type="match status" value="1"/>
</dbReference>
<dbReference type="OrthoDB" id="1809393at2"/>
<sequence>MREIKFREWDETRAEIYHGDISGMSYGVREDFDDMVGFRFAHEENSFEGKGRLLEQYIGLKDRNGVEIYEGDIIKLHVVILSPDDKIGFVEYIPEFGYSIKVGDRVIRQEYWAFNTGHTVEVIGNIHENKELVS</sequence>
<organism evidence="2 3">
    <name type="scientific">Convivina intestini</name>
    <dbReference type="NCBI Taxonomy" id="1505726"/>
    <lineage>
        <taxon>Bacteria</taxon>
        <taxon>Bacillati</taxon>
        <taxon>Bacillota</taxon>
        <taxon>Bacilli</taxon>
        <taxon>Lactobacillales</taxon>
        <taxon>Lactobacillaceae</taxon>
        <taxon>Convivina</taxon>
    </lineage>
</organism>
<reference evidence="2 3" key="1">
    <citation type="submission" date="2018-04" db="EMBL/GenBank/DDBJ databases">
        <title>Genomic Encyclopedia of Type Strains, Phase IV (KMG-IV): sequencing the most valuable type-strain genomes for metagenomic binning, comparative biology and taxonomic classification.</title>
        <authorList>
            <person name="Goeker M."/>
        </authorList>
    </citation>
    <scope>NUCLEOTIDE SEQUENCE [LARGE SCALE GENOMIC DNA]</scope>
    <source>
        <strain evidence="2 3">DSM 28795</strain>
    </source>
</reference>
<dbReference type="NCBIfam" id="TIGR01671">
    <property type="entry name" value="phage_TIGR01671"/>
    <property type="match status" value="1"/>
</dbReference>
<protein>
    <submittedName>
        <fullName evidence="2">Putative phage protein (TIGR01671 family)</fullName>
    </submittedName>
</protein>
<comment type="caution">
    <text evidence="2">The sequence shown here is derived from an EMBL/GenBank/DDBJ whole genome shotgun (WGS) entry which is preliminary data.</text>
</comment>
<keyword evidence="3" id="KW-1185">Reference proteome</keyword>